<dbReference type="PANTHER" id="PTHR31297:SF13">
    <property type="entry name" value="PUTATIVE-RELATED"/>
    <property type="match status" value="1"/>
</dbReference>
<evidence type="ECO:0000259" key="4">
    <source>
        <dbReference type="Pfam" id="PF00150"/>
    </source>
</evidence>
<dbReference type="EMBL" id="JABTCG010000004">
    <property type="protein sequence ID" value="MBD0851376.1"/>
    <property type="molecule type" value="Genomic_DNA"/>
</dbReference>
<evidence type="ECO:0000256" key="2">
    <source>
        <dbReference type="ARBA" id="ARBA00023295"/>
    </source>
</evidence>
<accession>A0ABR7VDG4</accession>
<dbReference type="InterPro" id="IPR001547">
    <property type="entry name" value="Glyco_hydro_5"/>
</dbReference>
<dbReference type="Pfam" id="PF00150">
    <property type="entry name" value="Cellulase"/>
    <property type="match status" value="1"/>
</dbReference>
<protein>
    <submittedName>
        <fullName evidence="5">Cellulase family glycosylhydrolase</fullName>
    </submittedName>
</protein>
<organism evidence="5 6">
    <name type="scientific">Maribacter arenosus</name>
    <dbReference type="NCBI Taxonomy" id="1854708"/>
    <lineage>
        <taxon>Bacteria</taxon>
        <taxon>Pseudomonadati</taxon>
        <taxon>Bacteroidota</taxon>
        <taxon>Flavobacteriia</taxon>
        <taxon>Flavobacteriales</taxon>
        <taxon>Flavobacteriaceae</taxon>
        <taxon>Maribacter</taxon>
    </lineage>
</organism>
<name>A0ABR7VDG4_9FLAO</name>
<keyword evidence="6" id="KW-1185">Reference proteome</keyword>
<dbReference type="RefSeq" id="WP_188314497.1">
    <property type="nucleotide sequence ID" value="NZ_JABTCG010000004.1"/>
</dbReference>
<comment type="caution">
    <text evidence="5">The sequence shown here is derived from an EMBL/GenBank/DDBJ whole genome shotgun (WGS) entry which is preliminary data.</text>
</comment>
<reference evidence="5 6" key="1">
    <citation type="submission" date="2020-05" db="EMBL/GenBank/DDBJ databases">
        <title>The draft genome sequence of Maribacter arenosus CAU 1321.</title>
        <authorList>
            <person name="Mu L."/>
        </authorList>
    </citation>
    <scope>NUCLEOTIDE SEQUENCE [LARGE SCALE GENOMIC DNA]</scope>
    <source>
        <strain evidence="5 6">CAU 1321</strain>
    </source>
</reference>
<evidence type="ECO:0000256" key="3">
    <source>
        <dbReference type="RuleBase" id="RU361153"/>
    </source>
</evidence>
<feature type="domain" description="Glycoside hydrolase family 5" evidence="4">
    <location>
        <begin position="106"/>
        <end position="353"/>
    </location>
</feature>
<dbReference type="InterPro" id="IPR050386">
    <property type="entry name" value="Glycosyl_hydrolase_5"/>
</dbReference>
<evidence type="ECO:0000313" key="6">
    <source>
        <dbReference type="Proteomes" id="UP000598350"/>
    </source>
</evidence>
<keyword evidence="1 3" id="KW-0378">Hydrolase</keyword>
<dbReference type="Proteomes" id="UP000598350">
    <property type="component" value="Unassembled WGS sequence"/>
</dbReference>
<evidence type="ECO:0000313" key="5">
    <source>
        <dbReference type="EMBL" id="MBD0851376.1"/>
    </source>
</evidence>
<proteinExistence type="inferred from homology"/>
<comment type="similarity">
    <text evidence="3">Belongs to the glycosyl hydrolase 5 (cellulase A) family.</text>
</comment>
<dbReference type="PANTHER" id="PTHR31297">
    <property type="entry name" value="GLUCAN ENDO-1,6-BETA-GLUCOSIDASE B"/>
    <property type="match status" value="1"/>
</dbReference>
<evidence type="ECO:0000256" key="1">
    <source>
        <dbReference type="ARBA" id="ARBA00022801"/>
    </source>
</evidence>
<dbReference type="Gene3D" id="3.20.20.80">
    <property type="entry name" value="Glycosidases"/>
    <property type="match status" value="1"/>
</dbReference>
<sequence length="604" mass="68330">MSLLPFQRRIANTVALVIFTFISMGGCVTPKPAGESQTQTPIAAPTHNSMVHTKGLQIVDGNNKPIKLRGVLLEGWLMWNGPLWGAGLTSETKIASRLEEMAGKANAEKFRTAVYDNFITEKDIEMIAELGLNVVRVPFNHTILEDENPLGNYSARGWKYIDNLLDWCERHKVYVVLDFHSVPGGQGAFVSDPELINVWHTPKYQQRTVEIWGAIAKRYANRKIIAGYDLINEPDPPKGENLVDLHRRIIQEIRKVDPLHMIILEGSQFSSDFSMYTSPLDANQVYSFHSYNFFTNDTDQANLLKLANIAKAHNVPLWNGEFGAHNAKWIKEEVALYESPQYHVNGWIFWPWKRVSENSERFRDLAAIRPSEEWKQLALSIADLFGPNKKITQEMAIKAMNGFIESLKGENLVIDEEIKQILTTGWNDESSYEPIDTSNEETHVNLEITTEPLDSVTVNYETKQLLYLHNSPGACIDKEGEIFEYCKRESGNLVLHKTQTINHNLWVSKGGVQKIQYKLEPTRDDLSVDLTSEIRSSDGDLKSFIKITCQFGSICKAETSEKVTLAKGTYYLVNSSAKANEKWMGPMGISGKISIESSIERINK</sequence>
<dbReference type="SUPFAM" id="SSF51445">
    <property type="entry name" value="(Trans)glycosidases"/>
    <property type="match status" value="1"/>
</dbReference>
<keyword evidence="2 3" id="KW-0326">Glycosidase</keyword>
<gene>
    <name evidence="5" type="ORF">HPE63_11915</name>
</gene>
<dbReference type="InterPro" id="IPR017853">
    <property type="entry name" value="GH"/>
</dbReference>